<keyword evidence="7" id="KW-0945">Host-virus interaction</keyword>
<feature type="domain" description="Phlebovirus nonstructural NS-M" evidence="27">
    <location>
        <begin position="8"/>
        <end position="144"/>
    </location>
</feature>
<evidence type="ECO:0000256" key="23">
    <source>
        <dbReference type="SAM" id="MobiDB-lite"/>
    </source>
</evidence>
<evidence type="ECO:0000259" key="25">
    <source>
        <dbReference type="Pfam" id="PF07243"/>
    </source>
</evidence>
<evidence type="ECO:0000256" key="10">
    <source>
        <dbReference type="ARBA" id="ARBA00022729"/>
    </source>
</evidence>
<keyword evidence="17" id="KW-1015">Disulfide bond</keyword>
<evidence type="ECO:0000256" key="22">
    <source>
        <dbReference type="ARBA" id="ARBA00033745"/>
    </source>
</evidence>
<dbReference type="GO" id="GO:0044167">
    <property type="term" value="C:host cell endoplasmic reticulum membrane"/>
    <property type="evidence" value="ECO:0007669"/>
    <property type="project" value="UniProtKB-SubCell"/>
</dbReference>
<keyword evidence="16 24" id="KW-0472">Membrane</keyword>
<evidence type="ECO:0000259" key="26">
    <source>
        <dbReference type="Pfam" id="PF07245"/>
    </source>
</evidence>
<dbReference type="Gene3D" id="2.60.98.50">
    <property type="match status" value="3"/>
</dbReference>
<accession>A0A4P8D7V3</accession>
<feature type="domain" description="Phlebovirus glycoprotein G2 C-terminal" evidence="28">
    <location>
        <begin position="1197"/>
        <end position="1364"/>
    </location>
</feature>
<evidence type="ECO:0000256" key="24">
    <source>
        <dbReference type="SAM" id="Phobius"/>
    </source>
</evidence>
<feature type="transmembrane region" description="Helical" evidence="24">
    <location>
        <begin position="750"/>
        <end position="772"/>
    </location>
</feature>
<sequence>MNSKNIFYLALLSCSEAALRIRGRKELGRSEVCFSDSSPQEGVLVYWLSELDKVFSSGMTCSYSGSDYEEMDKAGINERVNELFKERDRGVMTSLACLGKDRAIELDSIDLLTDGRPMIVNCNTGEFIAEIRTISGKKRVTLEKTPPVVSSVIKELHGREEDYIKLYNDLLAQYNKTTDDLIALQRSKIDLERDHRDEAGKLSDTVDMLEGVIEKLRADILKERSLSTRLDNELSILIENQRVSKELRDKARGAKGEEAPGIPAAGDPSSNGIKKAPAEVRGRNHTKGKNQRPTTPIAPFLAVTLLSSVFTVSYALDSQSSDFNRPGDGNWHIGDFSSENPCLKVDYGSSCKTMIHMLESDNYKFFQAHSQHLSIFEAFNQKVIDVSQNQYCNNSNGLAVNSGCNSEQNLMSFYCEPGFQATAYIGSDGKMKGTQCPKDHEVTEDCLFCRKLKDSGSKSNGYGLAVQDVFCQSGAQTFSGPVVSVPNTCSIGVKKIRDCSKSTSSYELMAFISFQNSGKYYLPELIMKNTEEVNEGNFACYTHKSQHSGTSGSDEGVGDNEKTKVRASPSICKTGSTLNKCSGDSVFCKHYSCTAGRPAAYCQVRAGAGPIRVKYGNSWLAPSCIGYEKVLVTRPVASDMLKPEGDCSSCVTMCKEDGIHVRSTGFLIGSAVACQYGHCTSQHQVPSTQIIIPYPGSSQSVGGVIGIHLSHDGEETGDKIHVFCESKDPCDVHSCILCAHGMINYQCHTALSAMIVVFLLTSCIYVIIWVIWRVLRALHVIPAAAKSPIRWLCLLMKWLIRRCKDYLKKRRNQINQQIGWEDAEAQGQPRVRLMVPGAQVVRYSSYLLLLALIITPADSCSENIIASSSISKCRSESGKDVCVLSGTVYLKAGTIGSESCIIVKGTTDNQREFISIKTESSELLCREGADFWTSLYRPKCLSSRRCHLVSECKGNRCQSWKDDELSKEFSMIGNETVMNENKCFEQCGGIGCSCFNVYPSCLFVHTTLEAVRPEAIRVFSCSDWVHRLTLSITSPKQGRSFLSLGALTTHQTPWGSISLGLDSEGISGSNSFSFMQSRVAGFSLVDEPFPMEPRRGFIGEVRCSSEAAAIGALDTCQRAPGLVKYKPMTDSVECTSQLIDPFVIFKRGALPQVRNGMTYTMSKGKDGIQALTTGSVQATLSVTFDNYEVEFKTEAIDCKASFINITGCYSCNSGSRVCLLISASQQCSFIAENQESGTVMSFRISPSTTEYCQVLHFNRPQIEEPLEYSCGQKKRPILISGSLIALHPFNDRNNTGGNSIIVNPRTGTWNFLTWFSDLVTWLGGPLRAAGIIFLLIIVSIIALIISLIIIRALVQKLMEKRVKKVT</sequence>
<keyword evidence="14" id="KW-1043">Host membrane</keyword>
<evidence type="ECO:0000259" key="28">
    <source>
        <dbReference type="Pfam" id="PF19019"/>
    </source>
</evidence>
<organism evidence="29 30">
    <name type="scientific">Frijoles virus</name>
    <dbReference type="NCBI Taxonomy" id="426786"/>
    <lineage>
        <taxon>Viruses</taxon>
        <taxon>Riboviria</taxon>
        <taxon>Orthornavirae</taxon>
        <taxon>Negarnaviricota</taxon>
        <taxon>Polyploviricotina</taxon>
        <taxon>Bunyaviricetes</taxon>
        <taxon>Hareavirales</taxon>
        <taxon>Phenuiviridae</taxon>
        <taxon>Phlebovirus</taxon>
        <taxon>Phlebovirus limboense</taxon>
        <taxon>Frijoles phlebovirus</taxon>
    </lineage>
</organism>
<evidence type="ECO:0000256" key="18">
    <source>
        <dbReference type="ARBA" id="ARBA00023180"/>
    </source>
</evidence>
<evidence type="ECO:0000256" key="2">
    <source>
        <dbReference type="ARBA" id="ARBA00004482"/>
    </source>
</evidence>
<keyword evidence="5" id="KW-1168">Fusion of virus membrane with host membrane</keyword>
<feature type="region of interest" description="Disordered" evidence="23">
    <location>
        <begin position="249"/>
        <end position="273"/>
    </location>
</feature>
<keyword evidence="15 24" id="KW-1133">Transmembrane helix</keyword>
<dbReference type="GO" id="GO:0039654">
    <property type="term" value="P:fusion of virus membrane with host endosome membrane"/>
    <property type="evidence" value="ECO:0007669"/>
    <property type="project" value="UniProtKB-KW"/>
</dbReference>
<dbReference type="GO" id="GO:0046718">
    <property type="term" value="P:symbiont entry into host cell"/>
    <property type="evidence" value="ECO:0007669"/>
    <property type="project" value="UniProtKB-KW"/>
</dbReference>
<feature type="compositionally biased region" description="Basic and acidic residues" evidence="23">
    <location>
        <begin position="249"/>
        <end position="258"/>
    </location>
</feature>
<evidence type="ECO:0000256" key="7">
    <source>
        <dbReference type="ARBA" id="ARBA00022581"/>
    </source>
</evidence>
<dbReference type="Proteomes" id="UP001265813">
    <property type="component" value="Genome"/>
</dbReference>
<dbReference type="GO" id="GO:0019062">
    <property type="term" value="P:virion attachment to host cell"/>
    <property type="evidence" value="ECO:0007669"/>
    <property type="project" value="UniProtKB-KW"/>
</dbReference>
<dbReference type="RefSeq" id="YP_011036811.1">
    <property type="nucleotide sequence ID" value="NC_086347.1"/>
</dbReference>
<keyword evidence="20" id="KW-1160">Virus entry into host cell</keyword>
<dbReference type="Pfam" id="PF19019">
    <property type="entry name" value="Phlebo_G2_C"/>
    <property type="match status" value="1"/>
</dbReference>
<evidence type="ECO:0000313" key="30">
    <source>
        <dbReference type="Proteomes" id="UP001265813"/>
    </source>
</evidence>
<dbReference type="GO" id="GO:0044178">
    <property type="term" value="C:host cell Golgi membrane"/>
    <property type="evidence" value="ECO:0007669"/>
    <property type="project" value="UniProtKB-SubCell"/>
</dbReference>
<keyword evidence="9 24" id="KW-0812">Transmembrane</keyword>
<evidence type="ECO:0000256" key="12">
    <source>
        <dbReference type="ARBA" id="ARBA00022812"/>
    </source>
</evidence>
<dbReference type="EMBL" id="MK330766">
    <property type="protein sequence ID" value="QCI62742.1"/>
    <property type="molecule type" value="Viral_cRNA"/>
</dbReference>
<dbReference type="InterPro" id="IPR009878">
    <property type="entry name" value="Phlebovirus_G2_fusion"/>
</dbReference>
<evidence type="ECO:0000256" key="4">
    <source>
        <dbReference type="ARBA" id="ARBA00015294"/>
    </source>
</evidence>
<evidence type="ECO:0000256" key="17">
    <source>
        <dbReference type="ARBA" id="ARBA00023157"/>
    </source>
</evidence>
<evidence type="ECO:0000256" key="15">
    <source>
        <dbReference type="ARBA" id="ARBA00022989"/>
    </source>
</evidence>
<keyword evidence="18" id="KW-0325">Glycoprotein</keyword>
<keyword evidence="13" id="KW-0946">Virion</keyword>
<feature type="transmembrane region" description="Helical" evidence="24">
    <location>
        <begin position="840"/>
        <end position="857"/>
    </location>
</feature>
<dbReference type="InterPro" id="IPR009879">
    <property type="entry name" value="Phlebovirus_NSM"/>
</dbReference>
<evidence type="ECO:0000256" key="13">
    <source>
        <dbReference type="ARBA" id="ARBA00022844"/>
    </source>
</evidence>
<dbReference type="Pfam" id="PF07246">
    <property type="entry name" value="Phlebovirus_NSM"/>
    <property type="match status" value="1"/>
</dbReference>
<feature type="domain" description="Phlebovirus glycoprotein G2 fusion" evidence="26">
    <location>
        <begin position="860"/>
        <end position="1182"/>
    </location>
</feature>
<evidence type="ECO:0000256" key="20">
    <source>
        <dbReference type="ARBA" id="ARBA00023296"/>
    </source>
</evidence>
<dbReference type="Pfam" id="PF07245">
    <property type="entry name" value="Phlebovirus_G2"/>
    <property type="match status" value="1"/>
</dbReference>
<evidence type="ECO:0000256" key="9">
    <source>
        <dbReference type="ARBA" id="ARBA00022692"/>
    </source>
</evidence>
<feature type="domain" description="Phlebovirus glycoprotein G1" evidence="25">
    <location>
        <begin position="324"/>
        <end position="855"/>
    </location>
</feature>
<keyword evidence="12" id="KW-1040">Host Golgi apparatus</keyword>
<dbReference type="GO" id="GO:0055036">
    <property type="term" value="C:virion membrane"/>
    <property type="evidence" value="ECO:0007669"/>
    <property type="project" value="UniProtKB-SubCell"/>
</dbReference>
<evidence type="ECO:0000256" key="5">
    <source>
        <dbReference type="ARBA" id="ARBA00022506"/>
    </source>
</evidence>
<dbReference type="Pfam" id="PF07243">
    <property type="entry name" value="Phlebovirus_G1"/>
    <property type="match status" value="1"/>
</dbReference>
<protein>
    <recommendedName>
        <fullName evidence="4">Envelopment polyprotein</fullName>
    </recommendedName>
    <alternativeName>
        <fullName evidence="21">M polyprotein</fullName>
    </alternativeName>
</protein>
<evidence type="ECO:0000256" key="21">
    <source>
        <dbReference type="ARBA" id="ARBA00031199"/>
    </source>
</evidence>
<evidence type="ECO:0000313" key="29">
    <source>
        <dbReference type="EMBL" id="QCI62742.1"/>
    </source>
</evidence>
<keyword evidence="11" id="KW-1161">Viral attachment to host cell</keyword>
<keyword evidence="8" id="KW-1162">Viral penetration into host cytoplasm</keyword>
<dbReference type="InterPro" id="IPR043603">
    <property type="entry name" value="Phlebo_G2_C"/>
</dbReference>
<evidence type="ECO:0000256" key="1">
    <source>
        <dbReference type="ARBA" id="ARBA00004244"/>
    </source>
</evidence>
<name>A0A4P8D7V3_9VIRU</name>
<evidence type="ECO:0000256" key="19">
    <source>
        <dbReference type="ARBA" id="ARBA00023184"/>
    </source>
</evidence>
<keyword evidence="10" id="KW-0732">Signal</keyword>
<proteinExistence type="inferred from homology"/>
<reference evidence="29 30" key="1">
    <citation type="submission" date="2018-12" db="EMBL/GenBank/DDBJ databases">
        <authorList>
            <person name="Hughes H.R."/>
            <person name="Russell B.J."/>
            <person name="Lambert A.J."/>
        </authorList>
    </citation>
    <scope>NUCLEOTIDE SEQUENCE [LARGE SCALE GENOMIC DNA]</scope>
    <source>
        <strain evidence="29">VP-161A</strain>
    </source>
</reference>
<evidence type="ECO:0000256" key="8">
    <source>
        <dbReference type="ARBA" id="ARBA00022595"/>
    </source>
</evidence>
<keyword evidence="6" id="KW-1170">Fusion of virus membrane with host endosomal membrane</keyword>
<evidence type="ECO:0000256" key="6">
    <source>
        <dbReference type="ARBA" id="ARBA00022510"/>
    </source>
</evidence>
<dbReference type="GO" id="GO:0016020">
    <property type="term" value="C:membrane"/>
    <property type="evidence" value="ECO:0007669"/>
    <property type="project" value="InterPro"/>
</dbReference>
<comment type="subcellular location">
    <subcellularLocation>
        <location evidence="1">Host Golgi apparatus membrane</location>
        <topology evidence="1">Single-pass type I membrane protein</topology>
    </subcellularLocation>
    <subcellularLocation>
        <location evidence="2">Host endoplasmic reticulum membrane</location>
        <topology evidence="2">Single-pass type I membrane protein</topology>
    </subcellularLocation>
    <subcellularLocation>
        <location evidence="3">Virion membrane</location>
        <topology evidence="3">Single-pass type I membrane protein</topology>
    </subcellularLocation>
</comment>
<evidence type="ECO:0000256" key="11">
    <source>
        <dbReference type="ARBA" id="ARBA00022804"/>
    </source>
</evidence>
<dbReference type="Gene3D" id="2.60.40.3770">
    <property type="match status" value="1"/>
</dbReference>
<evidence type="ECO:0000256" key="14">
    <source>
        <dbReference type="ARBA" id="ARBA00022870"/>
    </source>
</evidence>
<feature type="transmembrane region" description="Helical" evidence="24">
    <location>
        <begin position="1331"/>
        <end position="1354"/>
    </location>
</feature>
<dbReference type="InterPro" id="IPR010826">
    <property type="entry name" value="Phlebovirus_G1"/>
</dbReference>
<keyword evidence="30" id="KW-1185">Reference proteome</keyword>
<keyword evidence="19" id="KW-1038">Host endoplasmic reticulum</keyword>
<evidence type="ECO:0000256" key="16">
    <source>
        <dbReference type="ARBA" id="ARBA00023136"/>
    </source>
</evidence>
<evidence type="ECO:0000259" key="27">
    <source>
        <dbReference type="Pfam" id="PF07246"/>
    </source>
</evidence>
<evidence type="ECO:0000256" key="3">
    <source>
        <dbReference type="ARBA" id="ARBA00004563"/>
    </source>
</evidence>
<comment type="similarity">
    <text evidence="22">Belongs to the phlebovirus envelope glycoprotein family.</text>
</comment>